<evidence type="ECO:0008006" key="4">
    <source>
        <dbReference type="Google" id="ProtNLM"/>
    </source>
</evidence>
<dbReference type="Pfam" id="PF12888">
    <property type="entry name" value="Lipid_bd"/>
    <property type="match status" value="1"/>
</dbReference>
<name>A0A4R5CA66_9FLAO</name>
<dbReference type="AlphaFoldDB" id="A0A4R5CA66"/>
<reference evidence="2 3" key="1">
    <citation type="submission" date="2019-03" db="EMBL/GenBank/DDBJ databases">
        <title>Flavobacterium AR-3-4 sp. nov. isolated from arctic soil.</title>
        <authorList>
            <person name="Chaudhary D.K."/>
        </authorList>
    </citation>
    <scope>NUCLEOTIDE SEQUENCE [LARGE SCALE GENOMIC DNA]</scope>
    <source>
        <strain evidence="2 3">AR-3-4</strain>
    </source>
</reference>
<organism evidence="2 3">
    <name type="scientific">Flavobacterium cellulosilyticum</name>
    <dbReference type="NCBI Taxonomy" id="2541731"/>
    <lineage>
        <taxon>Bacteria</taxon>
        <taxon>Pseudomonadati</taxon>
        <taxon>Bacteroidota</taxon>
        <taxon>Flavobacteriia</taxon>
        <taxon>Flavobacteriales</taxon>
        <taxon>Flavobacteriaceae</taxon>
        <taxon>Flavobacterium</taxon>
    </lineage>
</organism>
<dbReference type="EMBL" id="SMFK01000012">
    <property type="protein sequence ID" value="TDD95080.1"/>
    <property type="molecule type" value="Genomic_DNA"/>
</dbReference>
<dbReference type="InterPro" id="IPR038668">
    <property type="entry name" value="Lipid-bd_sf"/>
</dbReference>
<dbReference type="Gene3D" id="2.40.128.220">
    <property type="match status" value="1"/>
</dbReference>
<evidence type="ECO:0000313" key="2">
    <source>
        <dbReference type="EMBL" id="TDD95080.1"/>
    </source>
</evidence>
<feature type="signal peptide" evidence="1">
    <location>
        <begin position="1"/>
        <end position="20"/>
    </location>
</feature>
<dbReference type="RefSeq" id="WP_132007851.1">
    <property type="nucleotide sequence ID" value="NZ_SMFK01000012.1"/>
</dbReference>
<evidence type="ECO:0000313" key="3">
    <source>
        <dbReference type="Proteomes" id="UP000295479"/>
    </source>
</evidence>
<accession>A0A4R5CA66</accession>
<sequence length="395" mass="44921">MKSFFLPLILFVFSLKNLHAQDIETTIKEQSSTVRPKESLNYFVEFGLNVIDNGRTKSPFDSERLEFKNPFFISLEHKSKSNFSIALRFSSNEIRVKSEDRSYFGLDLSGRYYFDDYIFKNKDIDTYVGLGLGRFYLQNGGNNTFNVSFGGRYWFSKSFAVSFQSNGKLALDPINPDVQNYYQYNFGIVWRTNFKKVTPSHKSVNSELKLLEDQKKMGQIAEKVADKIIEKMAKNEAKKDKLAQAIVSSSNNKTELDPNTSARILASRSDYGGNWYISVSKKNGSKIFNNVLHSTNFPSLDDNTMWISDDKKGTWLKCKIDLNLFDGTFSATSEPNVFDKGTVTITEGKIEKGAALSKTGHIVDKISFKAQFSYDPNNVLIFEGHKSTGQEVDEY</sequence>
<protein>
    <recommendedName>
        <fullName evidence="4">Inverse autotransporter beta-domain domain-containing protein</fullName>
    </recommendedName>
</protein>
<comment type="caution">
    <text evidence="2">The sequence shown here is derived from an EMBL/GenBank/DDBJ whole genome shotgun (WGS) entry which is preliminary data.</text>
</comment>
<evidence type="ECO:0000256" key="1">
    <source>
        <dbReference type="SAM" id="SignalP"/>
    </source>
</evidence>
<feature type="chain" id="PRO_5020834456" description="Inverse autotransporter beta-domain domain-containing protein" evidence="1">
    <location>
        <begin position="21"/>
        <end position="395"/>
    </location>
</feature>
<dbReference type="Proteomes" id="UP000295479">
    <property type="component" value="Unassembled WGS sequence"/>
</dbReference>
<gene>
    <name evidence="2" type="ORF">E0F76_14975</name>
</gene>
<keyword evidence="1" id="KW-0732">Signal</keyword>
<keyword evidence="3" id="KW-1185">Reference proteome</keyword>
<dbReference type="InterPro" id="IPR024404">
    <property type="entry name" value="Lipid-bd_put"/>
</dbReference>
<dbReference type="OrthoDB" id="1367362at2"/>
<proteinExistence type="predicted"/>